<gene>
    <name evidence="1" type="ORF">RFULGI_LOCUS13548</name>
</gene>
<keyword evidence="2" id="KW-1185">Reference proteome</keyword>
<feature type="non-terminal residue" evidence="1">
    <location>
        <position position="63"/>
    </location>
</feature>
<organism evidence="1 2">
    <name type="scientific">Racocetra fulgida</name>
    <dbReference type="NCBI Taxonomy" id="60492"/>
    <lineage>
        <taxon>Eukaryota</taxon>
        <taxon>Fungi</taxon>
        <taxon>Fungi incertae sedis</taxon>
        <taxon>Mucoromycota</taxon>
        <taxon>Glomeromycotina</taxon>
        <taxon>Glomeromycetes</taxon>
        <taxon>Diversisporales</taxon>
        <taxon>Gigasporaceae</taxon>
        <taxon>Racocetra</taxon>
    </lineage>
</organism>
<evidence type="ECO:0000313" key="1">
    <source>
        <dbReference type="EMBL" id="CAG8750322.1"/>
    </source>
</evidence>
<dbReference type="EMBL" id="CAJVPZ010036024">
    <property type="protein sequence ID" value="CAG8750322.1"/>
    <property type="molecule type" value="Genomic_DNA"/>
</dbReference>
<protein>
    <submittedName>
        <fullName evidence="1">3963_t:CDS:1</fullName>
    </submittedName>
</protein>
<sequence>KNYKVNEIAKNLLKVDQDYNTANEYFDEVDKFEDNKNYEVIAVNSDENSDNCFHKVVDNQNHG</sequence>
<evidence type="ECO:0000313" key="2">
    <source>
        <dbReference type="Proteomes" id="UP000789396"/>
    </source>
</evidence>
<reference evidence="1" key="1">
    <citation type="submission" date="2021-06" db="EMBL/GenBank/DDBJ databases">
        <authorList>
            <person name="Kallberg Y."/>
            <person name="Tangrot J."/>
            <person name="Rosling A."/>
        </authorList>
    </citation>
    <scope>NUCLEOTIDE SEQUENCE</scope>
    <source>
        <strain evidence="1">IN212</strain>
    </source>
</reference>
<name>A0A9N9IT76_9GLOM</name>
<dbReference type="AlphaFoldDB" id="A0A9N9IT76"/>
<proteinExistence type="predicted"/>
<comment type="caution">
    <text evidence="1">The sequence shown here is derived from an EMBL/GenBank/DDBJ whole genome shotgun (WGS) entry which is preliminary data.</text>
</comment>
<dbReference type="Proteomes" id="UP000789396">
    <property type="component" value="Unassembled WGS sequence"/>
</dbReference>
<accession>A0A9N9IT76</accession>
<feature type="non-terminal residue" evidence="1">
    <location>
        <position position="1"/>
    </location>
</feature>